<evidence type="ECO:0000313" key="2">
    <source>
        <dbReference type="EMBL" id="EXI76907.1"/>
    </source>
</evidence>
<proteinExistence type="predicted"/>
<comment type="caution">
    <text evidence="2">The sequence shown here is derived from an EMBL/GenBank/DDBJ whole genome shotgun (WGS) entry which is preliminary data.</text>
</comment>
<dbReference type="EMBL" id="JEMX01000150">
    <property type="protein sequence ID" value="EXI76907.1"/>
    <property type="molecule type" value="Genomic_DNA"/>
</dbReference>
<feature type="region of interest" description="Disordered" evidence="1">
    <location>
        <begin position="27"/>
        <end position="48"/>
    </location>
</feature>
<dbReference type="Proteomes" id="UP000021816">
    <property type="component" value="Unassembled WGS sequence"/>
</dbReference>
<reference evidence="2 3" key="1">
    <citation type="submission" date="2014-02" db="EMBL/GenBank/DDBJ databases">
        <title>Expanding our view of genomic diversity in Candidatus Accumulibacter clades.</title>
        <authorList>
            <person name="Skennerton C.T."/>
            <person name="Barr J.J."/>
            <person name="Slater F.R."/>
            <person name="Bond P.L."/>
            <person name="Tyson G.W."/>
        </authorList>
    </citation>
    <scope>NUCLEOTIDE SEQUENCE [LARGE SCALE GENOMIC DNA]</scope>
    <source>
        <strain evidence="3">BA-92</strain>
    </source>
</reference>
<protein>
    <submittedName>
        <fullName evidence="2">Uncharacterized protein</fullName>
    </submittedName>
</protein>
<accession>A0A011PIN3</accession>
<evidence type="ECO:0000256" key="1">
    <source>
        <dbReference type="SAM" id="MobiDB-lite"/>
    </source>
</evidence>
<name>A0A011PIN3_9PROT</name>
<sequence>MPPGARTGLPAGVDKLTMATDQAASNSKASALAAQRGSEINSISPPGW</sequence>
<feature type="compositionally biased region" description="Polar residues" evidence="1">
    <location>
        <begin position="38"/>
        <end position="48"/>
    </location>
</feature>
<evidence type="ECO:0000313" key="3">
    <source>
        <dbReference type="Proteomes" id="UP000021816"/>
    </source>
</evidence>
<gene>
    <name evidence="2" type="ORF">AW10_04140</name>
</gene>
<organism evidence="2 3">
    <name type="scientific">Candidatus Accumulibacter appositus</name>
    <dbReference type="NCBI Taxonomy" id="1454003"/>
    <lineage>
        <taxon>Bacteria</taxon>
        <taxon>Pseudomonadati</taxon>
        <taxon>Pseudomonadota</taxon>
        <taxon>Betaproteobacteria</taxon>
        <taxon>Candidatus Accumulibacter</taxon>
    </lineage>
</organism>
<dbReference type="AlphaFoldDB" id="A0A011PIN3"/>